<evidence type="ECO:0000313" key="3">
    <source>
        <dbReference type="Proteomes" id="UP000253951"/>
    </source>
</evidence>
<dbReference type="Proteomes" id="UP000253951">
    <property type="component" value="Chromosome"/>
</dbReference>
<dbReference type="SUPFAM" id="SSF48371">
    <property type="entry name" value="ARM repeat"/>
    <property type="match status" value="1"/>
</dbReference>
<dbReference type="EMBL" id="CP031188">
    <property type="protein sequence ID" value="AXG74400.1"/>
    <property type="molecule type" value="Genomic_DNA"/>
</dbReference>
<dbReference type="RefSeq" id="WP_114678158.1">
    <property type="nucleotide sequence ID" value="NZ_CP031188.1"/>
</dbReference>
<name>A0A345HCU0_9FLAO</name>
<dbReference type="InterPro" id="IPR016024">
    <property type="entry name" value="ARM-type_fold"/>
</dbReference>
<dbReference type="AlphaFoldDB" id="A0A345HCU0"/>
<feature type="region of interest" description="Disordered" evidence="1">
    <location>
        <begin position="353"/>
        <end position="374"/>
    </location>
</feature>
<dbReference type="Gene3D" id="1.25.10.10">
    <property type="entry name" value="Leucine-rich Repeat Variant"/>
    <property type="match status" value="1"/>
</dbReference>
<protein>
    <submittedName>
        <fullName evidence="2">HEAT repeat domain-containing protein</fullName>
    </submittedName>
</protein>
<dbReference type="InterPro" id="IPR011989">
    <property type="entry name" value="ARM-like"/>
</dbReference>
<keyword evidence="3" id="KW-1185">Reference proteome</keyword>
<evidence type="ECO:0000313" key="2">
    <source>
        <dbReference type="EMBL" id="AXG74400.1"/>
    </source>
</evidence>
<dbReference type="KEGG" id="fat:DVK85_09205"/>
<gene>
    <name evidence="2" type="ORF">DVK85_09205</name>
</gene>
<dbReference type="OrthoDB" id="1454284at2"/>
<reference evidence="2 3" key="1">
    <citation type="submission" date="2018-07" db="EMBL/GenBank/DDBJ databases">
        <title>Complete genome sequence of Flavobacterium arcticum type strain SM1502T.</title>
        <authorList>
            <person name="Li Y."/>
            <person name="Li D.-D."/>
        </authorList>
    </citation>
    <scope>NUCLEOTIDE SEQUENCE [LARGE SCALE GENOMIC DNA]</scope>
    <source>
        <strain evidence="2 3">SM1502</strain>
    </source>
</reference>
<evidence type="ECO:0000256" key="1">
    <source>
        <dbReference type="SAM" id="MobiDB-lite"/>
    </source>
</evidence>
<accession>A0A345HCU0</accession>
<organism evidence="2 3">
    <name type="scientific">Flavobacterium arcticum</name>
    <dbReference type="NCBI Taxonomy" id="1784713"/>
    <lineage>
        <taxon>Bacteria</taxon>
        <taxon>Pseudomonadati</taxon>
        <taxon>Bacteroidota</taxon>
        <taxon>Flavobacteriia</taxon>
        <taxon>Flavobacteriales</taxon>
        <taxon>Flavobacteriaceae</taxon>
        <taxon>Flavobacterium</taxon>
    </lineage>
</organism>
<proteinExistence type="predicted"/>
<sequence>MITVFVVRRDKERREKIVRELRPRIFSFLRNILISKDSYSNEDVLNMFVENFGAITKKTYISLIPTLEDVVKQEKHQLESHNYDSVIRGLNIDEYLEKRLDFSNTRVRLRAFQSLSRLDLTISDSKILPHTYSKNSSLRKESRSSYVGVSNNDPFKFFDQDNDLNQWDQISLLQQFVLHHQDNLPNFSKWIKYSKDEEQIKFFIKLVAHFKQSTSVNSLTEYLDHEDHSVRKEAILAIGKMRVKEMENRLIKMYFTQPMSCQNAIVEAVLYINSGKSIGFLKNAYQMASSHEMKKLIAEIIYLYGKPGKAYFEELYKKETGFNLLILKHVQNPLIPSTLRTYYESEQIGNDFSEGDLKNKQHKEKNISPIVPLD</sequence>